<proteinExistence type="predicted"/>
<evidence type="ECO:0000259" key="1">
    <source>
        <dbReference type="PROSITE" id="PS51782"/>
    </source>
</evidence>
<dbReference type="PROSITE" id="PS51782">
    <property type="entry name" value="LYSM"/>
    <property type="match status" value="1"/>
</dbReference>
<dbReference type="InterPro" id="IPR018392">
    <property type="entry name" value="LysM"/>
</dbReference>
<sequence>MHVYIVQPGDTLSEVAARFHVTPEELASRNDLPPVSVLLPGSCLSIPSELPVADTDGFWTIEAQPGDTLRRVSERVQIPMTWLACCNQLYDGRVLEGDLLLIPRLASRSSADPSVLAAPAGSSKKPLSLAAREPSPGLSTLTYSLRDGLRVDAAGHLLFPPPVAASGRVLFVCTLDGAPAILQDVAKAILRSELAQGQMVEEMATRLRQHGGDGVVFQWPHVHTDLERAYLRLAGEAGRRLRPMGLVVGLSLTSDSPLLRRTHPLTEALAHLDHLFLEPVRGKTRDTEDFFQKAPAPLLGVDDIRAALERVDGKVPFAKTWLALRPAAAVVTRRRVLQTLSPHQALRLAYQHSLPISHVRGSELAWYVLRGEEGTAVWHEDLWSMLRKLELVEALKMQGLALWESGAYLPELWEYIRGEYETEC</sequence>
<comment type="caution">
    <text evidence="2">The sequence shown here is derived from an EMBL/GenBank/DDBJ whole genome shotgun (WGS) entry which is preliminary data.</text>
</comment>
<dbReference type="Proteomes" id="UP000027931">
    <property type="component" value="Unassembled WGS sequence"/>
</dbReference>
<dbReference type="InterPro" id="IPR017853">
    <property type="entry name" value="GH"/>
</dbReference>
<dbReference type="SUPFAM" id="SSF54106">
    <property type="entry name" value="LysM domain"/>
    <property type="match status" value="1"/>
</dbReference>
<keyword evidence="3" id="KW-1185">Reference proteome</keyword>
<gene>
    <name evidence="2" type="ORF">EL26_01205</name>
</gene>
<feature type="domain" description="LysM" evidence="1">
    <location>
        <begin position="2"/>
        <end position="46"/>
    </location>
</feature>
<dbReference type="InterPro" id="IPR036779">
    <property type="entry name" value="LysM_dom_sf"/>
</dbReference>
<name>A0A074LXP8_9BACL</name>
<accession>A0A074LXP8</accession>
<dbReference type="Pfam" id="PF01476">
    <property type="entry name" value="LysM"/>
    <property type="match status" value="2"/>
</dbReference>
<dbReference type="OrthoDB" id="9802862at2"/>
<evidence type="ECO:0000313" key="3">
    <source>
        <dbReference type="Proteomes" id="UP000027931"/>
    </source>
</evidence>
<dbReference type="Gene3D" id="3.10.350.10">
    <property type="entry name" value="LysM domain"/>
    <property type="match status" value="1"/>
</dbReference>
<dbReference type="AlphaFoldDB" id="A0A074LXP8"/>
<dbReference type="STRING" id="1157490.EL26_01205"/>
<dbReference type="CDD" id="cd00118">
    <property type="entry name" value="LysM"/>
    <property type="match status" value="1"/>
</dbReference>
<dbReference type="EMBL" id="JMIR01000001">
    <property type="protein sequence ID" value="KEO85205.1"/>
    <property type="molecule type" value="Genomic_DNA"/>
</dbReference>
<dbReference type="SMART" id="SM00257">
    <property type="entry name" value="LysM"/>
    <property type="match status" value="2"/>
</dbReference>
<evidence type="ECO:0000313" key="2">
    <source>
        <dbReference type="EMBL" id="KEO85205.1"/>
    </source>
</evidence>
<protein>
    <recommendedName>
        <fullName evidence="1">LysM domain-containing protein</fullName>
    </recommendedName>
</protein>
<dbReference type="Gene3D" id="3.20.20.80">
    <property type="entry name" value="Glycosidases"/>
    <property type="match status" value="1"/>
</dbReference>
<reference evidence="2 3" key="1">
    <citation type="journal article" date="2013" name="Int. J. Syst. Evol. Microbiol.">
        <title>Tumebacillus flagellatus sp. nov., an alpha-amylase/pullulanase-producing bacterium isolated from cassava wastewater.</title>
        <authorList>
            <person name="Wang Q."/>
            <person name="Xie N."/>
            <person name="Qin Y."/>
            <person name="Shen N."/>
            <person name="Zhu J."/>
            <person name="Mi H."/>
            <person name="Huang R."/>
        </authorList>
    </citation>
    <scope>NUCLEOTIDE SEQUENCE [LARGE SCALE GENOMIC DNA]</scope>
    <source>
        <strain evidence="2 3">GST4</strain>
    </source>
</reference>
<dbReference type="RefSeq" id="WP_038083478.1">
    <property type="nucleotide sequence ID" value="NZ_JMIR01000001.1"/>
</dbReference>
<dbReference type="Gene3D" id="3.10.50.10">
    <property type="match status" value="1"/>
</dbReference>
<organism evidence="2 3">
    <name type="scientific">Tumebacillus flagellatus</name>
    <dbReference type="NCBI Taxonomy" id="1157490"/>
    <lineage>
        <taxon>Bacteria</taxon>
        <taxon>Bacillati</taxon>
        <taxon>Bacillota</taxon>
        <taxon>Bacilli</taxon>
        <taxon>Bacillales</taxon>
        <taxon>Alicyclobacillaceae</taxon>
        <taxon>Tumebacillus</taxon>
    </lineage>
</organism>
<dbReference type="SUPFAM" id="SSF51445">
    <property type="entry name" value="(Trans)glycosidases"/>
    <property type="match status" value="1"/>
</dbReference>
<dbReference type="InterPro" id="IPR029070">
    <property type="entry name" value="Chitinase_insertion_sf"/>
</dbReference>